<dbReference type="InterPro" id="IPR003607">
    <property type="entry name" value="HD/PDEase_dom"/>
</dbReference>
<feature type="domain" description="HD/PDEase" evidence="1">
    <location>
        <begin position="21"/>
        <end position="160"/>
    </location>
</feature>
<dbReference type="CDD" id="cd00077">
    <property type="entry name" value="HDc"/>
    <property type="match status" value="1"/>
</dbReference>
<accession>A0ABQ4KIQ4</accession>
<dbReference type="EMBL" id="BORB01000011">
    <property type="protein sequence ID" value="GIN57356.1"/>
    <property type="molecule type" value="Genomic_DNA"/>
</dbReference>
<dbReference type="Gene3D" id="1.10.3210.10">
    <property type="entry name" value="Hypothetical protein af1432"/>
    <property type="match status" value="1"/>
</dbReference>
<evidence type="ECO:0000259" key="1">
    <source>
        <dbReference type="SMART" id="SM00471"/>
    </source>
</evidence>
<keyword evidence="3" id="KW-1185">Reference proteome</keyword>
<name>A0ABQ4KIQ4_9BACI</name>
<dbReference type="InterPro" id="IPR006675">
    <property type="entry name" value="HDIG_dom"/>
</dbReference>
<dbReference type="InterPro" id="IPR006674">
    <property type="entry name" value="HD_domain"/>
</dbReference>
<dbReference type="Pfam" id="PF01966">
    <property type="entry name" value="HD"/>
    <property type="match status" value="1"/>
</dbReference>
<gene>
    <name evidence="2" type="ORF">J8TS2_16750</name>
</gene>
<protein>
    <submittedName>
        <fullName evidence="2">Phosphohydrolase</fullName>
    </submittedName>
</protein>
<evidence type="ECO:0000313" key="2">
    <source>
        <dbReference type="EMBL" id="GIN57356.1"/>
    </source>
</evidence>
<comment type="caution">
    <text evidence="2">The sequence shown here is derived from an EMBL/GenBank/DDBJ whole genome shotgun (WGS) entry which is preliminary data.</text>
</comment>
<proteinExistence type="predicted"/>
<dbReference type="RefSeq" id="WP_212966077.1">
    <property type="nucleotide sequence ID" value="NZ_BORB01000011.1"/>
</dbReference>
<organism evidence="2 3">
    <name type="scientific">Lederbergia ruris</name>
    <dbReference type="NCBI Taxonomy" id="217495"/>
    <lineage>
        <taxon>Bacteria</taxon>
        <taxon>Bacillati</taxon>
        <taxon>Bacillota</taxon>
        <taxon>Bacilli</taxon>
        <taxon>Bacillales</taxon>
        <taxon>Bacillaceae</taxon>
        <taxon>Lederbergia</taxon>
    </lineage>
</organism>
<dbReference type="SUPFAM" id="SSF109604">
    <property type="entry name" value="HD-domain/PDEase-like"/>
    <property type="match status" value="1"/>
</dbReference>
<evidence type="ECO:0000313" key="3">
    <source>
        <dbReference type="Proteomes" id="UP000679950"/>
    </source>
</evidence>
<dbReference type="NCBIfam" id="TIGR00277">
    <property type="entry name" value="HDIG"/>
    <property type="match status" value="1"/>
</dbReference>
<reference evidence="2 3" key="1">
    <citation type="submission" date="2021-03" db="EMBL/GenBank/DDBJ databases">
        <title>Antimicrobial resistance genes in bacteria isolated from Japanese honey, and their potential for conferring macrolide and lincosamide resistance in the American foulbrood pathogen Paenibacillus larvae.</title>
        <authorList>
            <person name="Okamoto M."/>
            <person name="Kumagai M."/>
            <person name="Kanamori H."/>
            <person name="Takamatsu D."/>
        </authorList>
    </citation>
    <scope>NUCLEOTIDE SEQUENCE [LARGE SCALE GENOMIC DNA]</scope>
    <source>
        <strain evidence="2 3">J8TS2</strain>
    </source>
</reference>
<sequence>MKYILDRGYAKELIEWAYAQNPGPWYQHSVNVAKATENIMIELNKNGYEVDVDLSYNAALLHDIGRYKGFTKSVIHSYDGYIYFEELGFLGNANVCVTHSFPNKNKHIEIAADWSLVPEYMKLKLVEILNKNGTYDIYNKVITLCDALADSEGFTTLERRLVSVGLRHGTNAHTSLHWKGFYTNELEGLLDKSIYKLLPGVEDSIYTKVDY</sequence>
<dbReference type="SMART" id="SM00471">
    <property type="entry name" value="HDc"/>
    <property type="match status" value="1"/>
</dbReference>
<dbReference type="Proteomes" id="UP000679950">
    <property type="component" value="Unassembled WGS sequence"/>
</dbReference>